<feature type="non-terminal residue" evidence="7">
    <location>
        <position position="282"/>
    </location>
</feature>
<dbReference type="GO" id="GO:0004568">
    <property type="term" value="F:chitinase activity"/>
    <property type="evidence" value="ECO:0007669"/>
    <property type="project" value="TreeGrafter"/>
</dbReference>
<sequence length="282" mass="31933">MVNHWPLTLLLGLGILAITSFTVSECQEFIDDPLVVCYFSSWAVYREEHGDGKGVFDVDSSRGYPGIPPDLCTHIVYGFTGLSNGTWKIEVLDPWNELCADDPHCADYDHGPCNHCAFNRFIDLKKSNQDLVATVAVGGWNEGSEDYSMMAADPEKRQTFVDSVCELLERYGFDGLDFDWEYPGARGGNTEDHDNFIKLLDMLRARFDQYQPPKILTGALAAGRQNIDQSYDPEGLQRNMDLFHIMAYDYHGAFENFTHHNAPLCQYPLDEGNMTWFNVVSK</sequence>
<accession>A0AAV2R523</accession>
<dbReference type="PANTHER" id="PTHR11177">
    <property type="entry name" value="CHITINASE"/>
    <property type="match status" value="1"/>
</dbReference>
<dbReference type="SUPFAM" id="SSF51445">
    <property type="entry name" value="(Trans)glycosidases"/>
    <property type="match status" value="1"/>
</dbReference>
<organism evidence="7 8">
    <name type="scientific">Meganyctiphanes norvegica</name>
    <name type="common">Northern krill</name>
    <name type="synonym">Thysanopoda norvegica</name>
    <dbReference type="NCBI Taxonomy" id="48144"/>
    <lineage>
        <taxon>Eukaryota</taxon>
        <taxon>Metazoa</taxon>
        <taxon>Ecdysozoa</taxon>
        <taxon>Arthropoda</taxon>
        <taxon>Crustacea</taxon>
        <taxon>Multicrustacea</taxon>
        <taxon>Malacostraca</taxon>
        <taxon>Eumalacostraca</taxon>
        <taxon>Eucarida</taxon>
        <taxon>Euphausiacea</taxon>
        <taxon>Euphausiidae</taxon>
        <taxon>Meganyctiphanes</taxon>
    </lineage>
</organism>
<evidence type="ECO:0000256" key="5">
    <source>
        <dbReference type="SAM" id="SignalP"/>
    </source>
</evidence>
<dbReference type="AlphaFoldDB" id="A0AAV2R523"/>
<gene>
    <name evidence="7" type="ORF">MNOR_LOCUS20607</name>
</gene>
<dbReference type="GO" id="GO:0005975">
    <property type="term" value="P:carbohydrate metabolic process"/>
    <property type="evidence" value="ECO:0007669"/>
    <property type="project" value="InterPro"/>
</dbReference>
<evidence type="ECO:0000259" key="6">
    <source>
        <dbReference type="PROSITE" id="PS51910"/>
    </source>
</evidence>
<keyword evidence="5" id="KW-0732">Signal</keyword>
<dbReference type="PANTHER" id="PTHR11177:SF360">
    <property type="entry name" value="CHITINASE 4-RELATED"/>
    <property type="match status" value="1"/>
</dbReference>
<comment type="similarity">
    <text evidence="4">Belongs to the glycosyl hydrolase 18 family.</text>
</comment>
<dbReference type="InterPro" id="IPR050314">
    <property type="entry name" value="Glycosyl_Hydrlase_18"/>
</dbReference>
<dbReference type="InterPro" id="IPR011583">
    <property type="entry name" value="Chitinase_II/V-like_cat"/>
</dbReference>
<evidence type="ECO:0000313" key="8">
    <source>
        <dbReference type="Proteomes" id="UP001497623"/>
    </source>
</evidence>
<evidence type="ECO:0000256" key="4">
    <source>
        <dbReference type="RuleBase" id="RU004453"/>
    </source>
</evidence>
<comment type="caution">
    <text evidence="7">The sequence shown here is derived from an EMBL/GenBank/DDBJ whole genome shotgun (WGS) entry which is preliminary data.</text>
</comment>
<evidence type="ECO:0000313" key="7">
    <source>
        <dbReference type="EMBL" id="CAL4115199.1"/>
    </source>
</evidence>
<evidence type="ECO:0000256" key="3">
    <source>
        <dbReference type="RuleBase" id="RU000489"/>
    </source>
</evidence>
<keyword evidence="1 3" id="KW-0378">Hydrolase</keyword>
<dbReference type="PROSITE" id="PS51910">
    <property type="entry name" value="GH18_2"/>
    <property type="match status" value="1"/>
</dbReference>
<protein>
    <recommendedName>
        <fullName evidence="6">GH18 domain-containing protein</fullName>
    </recommendedName>
</protein>
<dbReference type="GO" id="GO:0006032">
    <property type="term" value="P:chitin catabolic process"/>
    <property type="evidence" value="ECO:0007669"/>
    <property type="project" value="TreeGrafter"/>
</dbReference>
<feature type="signal peptide" evidence="5">
    <location>
        <begin position="1"/>
        <end position="26"/>
    </location>
</feature>
<dbReference type="Proteomes" id="UP001497623">
    <property type="component" value="Unassembled WGS sequence"/>
</dbReference>
<dbReference type="EMBL" id="CAXKWB010016041">
    <property type="protein sequence ID" value="CAL4115199.1"/>
    <property type="molecule type" value="Genomic_DNA"/>
</dbReference>
<evidence type="ECO:0000256" key="1">
    <source>
        <dbReference type="ARBA" id="ARBA00022801"/>
    </source>
</evidence>
<dbReference type="Pfam" id="PF00704">
    <property type="entry name" value="Glyco_hydro_18"/>
    <property type="match status" value="1"/>
</dbReference>
<feature type="chain" id="PRO_5043864473" description="GH18 domain-containing protein" evidence="5">
    <location>
        <begin position="27"/>
        <end position="282"/>
    </location>
</feature>
<keyword evidence="8" id="KW-1185">Reference proteome</keyword>
<dbReference type="GO" id="GO:0008061">
    <property type="term" value="F:chitin binding"/>
    <property type="evidence" value="ECO:0007669"/>
    <property type="project" value="InterPro"/>
</dbReference>
<keyword evidence="2 3" id="KW-0326">Glycosidase</keyword>
<proteinExistence type="inferred from homology"/>
<dbReference type="SMART" id="SM00636">
    <property type="entry name" value="Glyco_18"/>
    <property type="match status" value="1"/>
</dbReference>
<dbReference type="Gene3D" id="3.20.20.80">
    <property type="entry name" value="Glycosidases"/>
    <property type="match status" value="1"/>
</dbReference>
<dbReference type="InterPro" id="IPR017853">
    <property type="entry name" value="GH"/>
</dbReference>
<dbReference type="InterPro" id="IPR001579">
    <property type="entry name" value="Glyco_hydro_18_chit_AS"/>
</dbReference>
<name>A0AAV2R523_MEGNR</name>
<feature type="domain" description="GH18" evidence="6">
    <location>
        <begin position="33"/>
        <end position="282"/>
    </location>
</feature>
<evidence type="ECO:0000256" key="2">
    <source>
        <dbReference type="ARBA" id="ARBA00023295"/>
    </source>
</evidence>
<dbReference type="GO" id="GO:0005576">
    <property type="term" value="C:extracellular region"/>
    <property type="evidence" value="ECO:0007669"/>
    <property type="project" value="TreeGrafter"/>
</dbReference>
<dbReference type="PROSITE" id="PS01095">
    <property type="entry name" value="GH18_1"/>
    <property type="match status" value="1"/>
</dbReference>
<dbReference type="InterPro" id="IPR001223">
    <property type="entry name" value="Glyco_hydro18_cat"/>
</dbReference>
<reference evidence="7 8" key="1">
    <citation type="submission" date="2024-05" db="EMBL/GenBank/DDBJ databases">
        <authorList>
            <person name="Wallberg A."/>
        </authorList>
    </citation>
    <scope>NUCLEOTIDE SEQUENCE [LARGE SCALE GENOMIC DNA]</scope>
</reference>